<dbReference type="FunFam" id="3.40.50.720:FF:000084">
    <property type="entry name" value="Short-chain dehydrogenase reductase"/>
    <property type="match status" value="1"/>
</dbReference>
<dbReference type="Gene3D" id="3.40.50.720">
    <property type="entry name" value="NAD(P)-binding Rossmann-like Domain"/>
    <property type="match status" value="1"/>
</dbReference>
<dbReference type="EMBL" id="ML991793">
    <property type="protein sequence ID" value="KAF2235222.1"/>
    <property type="molecule type" value="Genomic_DNA"/>
</dbReference>
<evidence type="ECO:0000313" key="4">
    <source>
        <dbReference type="EMBL" id="KAF2235222.1"/>
    </source>
</evidence>
<dbReference type="InterPro" id="IPR002347">
    <property type="entry name" value="SDR_fam"/>
</dbReference>
<gene>
    <name evidence="4" type="ORF">EV356DRAFT_559056</name>
</gene>
<dbReference type="InterPro" id="IPR020904">
    <property type="entry name" value="Sc_DH/Rdtase_CS"/>
</dbReference>
<name>A0A6A6HB06_VIRVR</name>
<sequence length="280" mass="28891">MAGVQLDDFSNIFSLRGKVAVVTGGSSGHGLSAASGILQAGASKVYISSRTASACDEACAALNALPNKHPDAQAIAVPADCSTLEGIKQLVEGVSQTTSHVDILLYNSGTNHAEAFDTHDPNKFSQVLDLNLKGAFYSIQKFTPLLTARATLSSPSRVIITGSVSGSGLTILGPKGTFSYAAAKAGVIHLARQLAVELGPRNILTNCISPGIFPTEMSRPIVEAFGGEEMLARTYPNGRLGRAEDFAGTVVYLASSAGAHVNGRDIVVDGGGSIGLWDCA</sequence>
<reference evidence="4" key="1">
    <citation type="journal article" date="2020" name="Stud. Mycol.">
        <title>101 Dothideomycetes genomes: a test case for predicting lifestyles and emergence of pathogens.</title>
        <authorList>
            <person name="Haridas S."/>
            <person name="Albert R."/>
            <person name="Binder M."/>
            <person name="Bloem J."/>
            <person name="Labutti K."/>
            <person name="Salamov A."/>
            <person name="Andreopoulos B."/>
            <person name="Baker S."/>
            <person name="Barry K."/>
            <person name="Bills G."/>
            <person name="Bluhm B."/>
            <person name="Cannon C."/>
            <person name="Castanera R."/>
            <person name="Culley D."/>
            <person name="Daum C."/>
            <person name="Ezra D."/>
            <person name="Gonzalez J."/>
            <person name="Henrissat B."/>
            <person name="Kuo A."/>
            <person name="Liang C."/>
            <person name="Lipzen A."/>
            <person name="Lutzoni F."/>
            <person name="Magnuson J."/>
            <person name="Mondo S."/>
            <person name="Nolan M."/>
            <person name="Ohm R."/>
            <person name="Pangilinan J."/>
            <person name="Park H.-J."/>
            <person name="Ramirez L."/>
            <person name="Alfaro M."/>
            <person name="Sun H."/>
            <person name="Tritt A."/>
            <person name="Yoshinaga Y."/>
            <person name="Zwiers L.-H."/>
            <person name="Turgeon B."/>
            <person name="Goodwin S."/>
            <person name="Spatafora J."/>
            <person name="Crous P."/>
            <person name="Grigoriev I."/>
        </authorList>
    </citation>
    <scope>NUCLEOTIDE SEQUENCE</scope>
    <source>
        <strain evidence="4">Tuck. ex Michener</strain>
    </source>
</reference>
<dbReference type="PANTHER" id="PTHR43618:SF12">
    <property type="entry name" value="OXIDOREDUCTASE, SHORT-CHAIN DEHYDROGENASE_REDUCTASE FAMILY (AFU_ORTHOLOGUE AFUA_1G14540)"/>
    <property type="match status" value="1"/>
</dbReference>
<accession>A0A6A6HB06</accession>
<evidence type="ECO:0000256" key="3">
    <source>
        <dbReference type="ARBA" id="ARBA00023002"/>
    </source>
</evidence>
<evidence type="ECO:0000256" key="2">
    <source>
        <dbReference type="ARBA" id="ARBA00022857"/>
    </source>
</evidence>
<dbReference type="InterPro" id="IPR036291">
    <property type="entry name" value="NAD(P)-bd_dom_sf"/>
</dbReference>
<keyword evidence="3" id="KW-0560">Oxidoreductase</keyword>
<keyword evidence="2" id="KW-0521">NADP</keyword>
<dbReference type="SUPFAM" id="SSF51735">
    <property type="entry name" value="NAD(P)-binding Rossmann-fold domains"/>
    <property type="match status" value="1"/>
</dbReference>
<protein>
    <submittedName>
        <fullName evidence="4">Oxidoreductase</fullName>
    </submittedName>
</protein>
<dbReference type="PROSITE" id="PS00061">
    <property type="entry name" value="ADH_SHORT"/>
    <property type="match status" value="1"/>
</dbReference>
<organism evidence="4 5">
    <name type="scientific">Viridothelium virens</name>
    <name type="common">Speckled blister lichen</name>
    <name type="synonym">Trypethelium virens</name>
    <dbReference type="NCBI Taxonomy" id="1048519"/>
    <lineage>
        <taxon>Eukaryota</taxon>
        <taxon>Fungi</taxon>
        <taxon>Dikarya</taxon>
        <taxon>Ascomycota</taxon>
        <taxon>Pezizomycotina</taxon>
        <taxon>Dothideomycetes</taxon>
        <taxon>Dothideomycetes incertae sedis</taxon>
        <taxon>Trypetheliales</taxon>
        <taxon>Trypetheliaceae</taxon>
        <taxon>Viridothelium</taxon>
    </lineage>
</organism>
<dbReference type="InterPro" id="IPR052178">
    <property type="entry name" value="Sec_Metab_Biosynth_SDR"/>
</dbReference>
<dbReference type="PRINTS" id="PR00081">
    <property type="entry name" value="GDHRDH"/>
</dbReference>
<dbReference type="PANTHER" id="PTHR43618">
    <property type="entry name" value="7-ALPHA-HYDROXYSTEROID DEHYDROGENASE"/>
    <property type="match status" value="1"/>
</dbReference>
<comment type="similarity">
    <text evidence="1">Belongs to the short-chain dehydrogenases/reductases (SDR) family.</text>
</comment>
<dbReference type="Proteomes" id="UP000800092">
    <property type="component" value="Unassembled WGS sequence"/>
</dbReference>
<evidence type="ECO:0000313" key="5">
    <source>
        <dbReference type="Proteomes" id="UP000800092"/>
    </source>
</evidence>
<dbReference type="OrthoDB" id="294295at2759"/>
<dbReference type="AlphaFoldDB" id="A0A6A6HB06"/>
<dbReference type="Pfam" id="PF13561">
    <property type="entry name" value="adh_short_C2"/>
    <property type="match status" value="1"/>
</dbReference>
<proteinExistence type="inferred from homology"/>
<evidence type="ECO:0000256" key="1">
    <source>
        <dbReference type="ARBA" id="ARBA00006484"/>
    </source>
</evidence>
<keyword evidence="5" id="KW-1185">Reference proteome</keyword>
<dbReference type="GO" id="GO:0016491">
    <property type="term" value="F:oxidoreductase activity"/>
    <property type="evidence" value="ECO:0007669"/>
    <property type="project" value="UniProtKB-KW"/>
</dbReference>